<keyword evidence="3 7" id="KW-0274">FAD</keyword>
<dbReference type="RefSeq" id="WP_012992318.1">
    <property type="nucleotide sequence ID" value="NC_013894.1"/>
</dbReference>
<proteinExistence type="inferred from homology"/>
<evidence type="ECO:0000256" key="1">
    <source>
        <dbReference type="ARBA" id="ARBA00001974"/>
    </source>
</evidence>
<dbReference type="NCBIfam" id="TIGR00562">
    <property type="entry name" value="proto_IX_ox"/>
    <property type="match status" value="1"/>
</dbReference>
<dbReference type="InterPro" id="IPR036188">
    <property type="entry name" value="FAD/NAD-bd_sf"/>
</dbReference>
<dbReference type="EC" id="1.3.3.15" evidence="7"/>
<keyword evidence="6 7" id="KW-0350">Heme biosynthesis</keyword>
<evidence type="ECO:0000313" key="9">
    <source>
        <dbReference type="EMBL" id="ADC89912.1"/>
    </source>
</evidence>
<evidence type="ECO:0000256" key="7">
    <source>
        <dbReference type="RuleBase" id="RU364052"/>
    </source>
</evidence>
<dbReference type="InterPro" id="IPR004572">
    <property type="entry name" value="Protoporphyrinogen_oxidase"/>
</dbReference>
<comment type="function">
    <text evidence="7">Involved in coproporphyrin-dependent heme b biosynthesis. Catalyzes the oxidation of coproporphyrinogen III to coproporphyrin III.</text>
</comment>
<dbReference type="Gene3D" id="3.90.660.20">
    <property type="entry name" value="Protoporphyrinogen oxidase, mitochondrial, domain 2"/>
    <property type="match status" value="1"/>
</dbReference>
<dbReference type="PANTHER" id="PTHR42923">
    <property type="entry name" value="PROTOPORPHYRINOGEN OXIDASE"/>
    <property type="match status" value="1"/>
</dbReference>
<accession>D3SMD2</accession>
<dbReference type="Proteomes" id="UP000002043">
    <property type="component" value="Chromosome"/>
</dbReference>
<dbReference type="EMBL" id="CP001931">
    <property type="protein sequence ID" value="ADC89912.1"/>
    <property type="molecule type" value="Genomic_DNA"/>
</dbReference>
<keyword evidence="2 7" id="KW-0285">Flavoprotein</keyword>
<comment type="catalytic activity">
    <reaction evidence="7">
        <text>coproporphyrinogen III + 3 O2 = coproporphyrin III + 3 H2O2</text>
        <dbReference type="Rhea" id="RHEA:43436"/>
        <dbReference type="ChEBI" id="CHEBI:15379"/>
        <dbReference type="ChEBI" id="CHEBI:16240"/>
        <dbReference type="ChEBI" id="CHEBI:57309"/>
        <dbReference type="ChEBI" id="CHEBI:131725"/>
        <dbReference type="EC" id="1.3.3.15"/>
    </reaction>
</comment>
<dbReference type="Pfam" id="PF01593">
    <property type="entry name" value="Amino_oxidase"/>
    <property type="match status" value="1"/>
</dbReference>
<dbReference type="HOGENOM" id="CLU_009629_3_0_0"/>
<dbReference type="eggNOG" id="COG1232">
    <property type="taxonomic scope" value="Bacteria"/>
</dbReference>
<keyword evidence="10" id="KW-1185">Reference proteome</keyword>
<comment type="similarity">
    <text evidence="7">Belongs to the protoporphyrinogen/coproporphyrinogen oxidase family. Coproporphyrinogen III oxidase subfamily.</text>
</comment>
<reference evidence="10" key="1">
    <citation type="journal article" date="2010" name="Stand. Genomic Sci.">
        <title>Complete genome sequence of Thermocrinis albus type strain (HI 11/12T).</title>
        <authorList>
            <person name="Wirth R."/>
            <person name="Sikorski J."/>
            <person name="Brambilla E."/>
            <person name="Misra M."/>
            <person name="Lapidus A."/>
            <person name="Copeland A."/>
            <person name="Nolan M."/>
            <person name="Lucas S."/>
            <person name="Chen F."/>
            <person name="Tice H."/>
            <person name="Cheng J.F."/>
            <person name="Han C."/>
            <person name="Detter J.C."/>
            <person name="Tapia R."/>
            <person name="Bruce D."/>
            <person name="Goodwin L."/>
            <person name="Pitluck S."/>
            <person name="Pati A."/>
            <person name="Anderson I."/>
            <person name="Ivanova N."/>
            <person name="Mavromatis K."/>
            <person name="Mikhailova N."/>
            <person name="Chen A."/>
            <person name="Palaniappan K."/>
            <person name="Bilek Y."/>
            <person name="Hader T."/>
            <person name="Land M."/>
            <person name="Hauser L."/>
            <person name="Chang Y.J."/>
            <person name="Jeffries C.D."/>
            <person name="Tindall B.J."/>
            <person name="Rohde M."/>
            <person name="Goker M."/>
            <person name="Bristow J."/>
            <person name="Eisen J.A."/>
            <person name="Markowitz V."/>
            <person name="Hugenholtz P."/>
            <person name="Kyrpides N.C."/>
            <person name="Klenk H.P."/>
        </authorList>
    </citation>
    <scope>NUCLEOTIDE SEQUENCE [LARGE SCALE GENOMIC DNA]</scope>
    <source>
        <strain evidence="10">DSM 14484 / JCM 11386 / HI 11/12</strain>
    </source>
</reference>
<organism evidence="9 10">
    <name type="scientific">Thermocrinis albus (strain DSM 14484 / JCM 11386 / HI 11/12)</name>
    <dbReference type="NCBI Taxonomy" id="638303"/>
    <lineage>
        <taxon>Bacteria</taxon>
        <taxon>Pseudomonadati</taxon>
        <taxon>Aquificota</taxon>
        <taxon>Aquificia</taxon>
        <taxon>Aquificales</taxon>
        <taxon>Aquificaceae</taxon>
        <taxon>Thermocrinis</taxon>
    </lineage>
</organism>
<dbReference type="PANTHER" id="PTHR42923:SF3">
    <property type="entry name" value="PROTOPORPHYRINOGEN OXIDASE"/>
    <property type="match status" value="1"/>
</dbReference>
<dbReference type="UniPathway" id="UPA00252"/>
<evidence type="ECO:0000256" key="5">
    <source>
        <dbReference type="ARBA" id="ARBA00023002"/>
    </source>
</evidence>
<dbReference type="OrthoDB" id="9805195at2"/>
<dbReference type="GO" id="GO:0006783">
    <property type="term" value="P:heme biosynthetic process"/>
    <property type="evidence" value="ECO:0007669"/>
    <property type="project" value="UniProtKB-UniRule"/>
</dbReference>
<dbReference type="InterPro" id="IPR002937">
    <property type="entry name" value="Amino_oxidase"/>
</dbReference>
<dbReference type="Gene3D" id="3.50.50.60">
    <property type="entry name" value="FAD/NAD(P)-binding domain"/>
    <property type="match status" value="1"/>
</dbReference>
<dbReference type="AlphaFoldDB" id="D3SMD2"/>
<evidence type="ECO:0000256" key="6">
    <source>
        <dbReference type="ARBA" id="ARBA00023133"/>
    </source>
</evidence>
<dbReference type="KEGG" id="tal:Thal_1281"/>
<evidence type="ECO:0000256" key="4">
    <source>
        <dbReference type="ARBA" id="ARBA00022946"/>
    </source>
</evidence>
<evidence type="ECO:0000313" key="10">
    <source>
        <dbReference type="Proteomes" id="UP000002043"/>
    </source>
</evidence>
<comment type="subcellular location">
    <subcellularLocation>
        <location evidence="7">Cytoplasm</location>
    </subcellularLocation>
</comment>
<evidence type="ECO:0000259" key="8">
    <source>
        <dbReference type="Pfam" id="PF01593"/>
    </source>
</evidence>
<keyword evidence="4" id="KW-0809">Transit peptide</keyword>
<comment type="cofactor">
    <cofactor evidence="1 7">
        <name>FAD</name>
        <dbReference type="ChEBI" id="CHEBI:57692"/>
    </cofactor>
</comment>
<comment type="pathway">
    <text evidence="7">Porphyrin-containing compound metabolism; protoheme biosynthesis.</text>
</comment>
<keyword evidence="5 7" id="KW-0560">Oxidoreductase</keyword>
<feature type="domain" description="Amine oxidase" evidence="8">
    <location>
        <begin position="11"/>
        <end position="428"/>
    </location>
</feature>
<dbReference type="FunFam" id="1.10.3110.10:FF:000002">
    <property type="entry name" value="Protoporphyrinogen oxidase"/>
    <property type="match status" value="1"/>
</dbReference>
<protein>
    <recommendedName>
        <fullName evidence="7">Coproporphyrinogen III oxidase</fullName>
        <ecNumber evidence="7">1.3.3.15</ecNumber>
    </recommendedName>
</protein>
<evidence type="ECO:0000256" key="3">
    <source>
        <dbReference type="ARBA" id="ARBA00022827"/>
    </source>
</evidence>
<keyword evidence="7" id="KW-0963">Cytoplasm</keyword>
<dbReference type="SUPFAM" id="SSF54373">
    <property type="entry name" value="FAD-linked reductases, C-terminal domain"/>
    <property type="match status" value="1"/>
</dbReference>
<dbReference type="GO" id="GO:0005737">
    <property type="term" value="C:cytoplasm"/>
    <property type="evidence" value="ECO:0007669"/>
    <property type="project" value="UniProtKB-SubCell"/>
</dbReference>
<evidence type="ECO:0000256" key="2">
    <source>
        <dbReference type="ARBA" id="ARBA00022630"/>
    </source>
</evidence>
<dbReference type="STRING" id="638303.Thal_1281"/>
<dbReference type="Gene3D" id="1.10.3110.10">
    <property type="entry name" value="protoporphyrinogen ix oxidase, domain 3"/>
    <property type="match status" value="1"/>
</dbReference>
<dbReference type="GO" id="GO:0004729">
    <property type="term" value="F:oxygen-dependent protoporphyrinogen oxidase activity"/>
    <property type="evidence" value="ECO:0007669"/>
    <property type="project" value="UniProtKB-UniRule"/>
</dbReference>
<gene>
    <name evidence="9" type="ordered locus">Thal_1281</name>
</gene>
<sequence length="433" mass="48648">MMDVIVVGAGISGLSVAFRLSKEGLKVKVLEKEEEPGGNIRTRKVGDFLCELGPQTVLADGEVVDFFREVGIQPQEASPSSSVRYIYKRGKLIPLPNSPVKFLTSPLLSLGGKLRVLMEPFVAPSVKTEETVAQFVRRRLGEEFLHYVITPFVRGVYAGDPEELSIKYAFRRVYQLEREYGSLIRAAIKLKRLGPPGKIISFEGGNQSIIQQLASYVDLETENVALRIRRKDDRYILDTKEGKYEARCVVVASPATSAGYLLRDISWSAAQELDKIYYAPVVVVHVATSQNIPDGFGFLAPQKEDLRILGVLFSSRIFPNKAPQGKELLTIYMGGATDPEVVEYEDELIMRIVEEDLRKSLGLTQLEFLLVTRWKRAIPQYTLGYGRYIELVEALQRENPGLFITGNYLEGVSVADCIKRSKRVVQEVVKFFR</sequence>
<name>D3SMD2_THEAH</name>
<dbReference type="SUPFAM" id="SSF51905">
    <property type="entry name" value="FAD/NAD(P)-binding domain"/>
    <property type="match status" value="1"/>
</dbReference>
<dbReference type="InterPro" id="IPR050464">
    <property type="entry name" value="Zeta_carotene_desat/Oxidored"/>
</dbReference>